<feature type="compositionally biased region" description="Polar residues" evidence="18">
    <location>
        <begin position="619"/>
        <end position="636"/>
    </location>
</feature>
<comment type="similarity">
    <text evidence="3">Belongs to the RNase E/G family. RNase G subfamily.</text>
</comment>
<keyword evidence="10" id="KW-0540">Nuclease</keyword>
<dbReference type="GO" id="GO:0006364">
    <property type="term" value="P:rRNA processing"/>
    <property type="evidence" value="ECO:0007669"/>
    <property type="project" value="UniProtKB-KW"/>
</dbReference>
<dbReference type="PANTHER" id="PTHR30001:SF1">
    <property type="entry name" value="RIBONUCLEASE E_G-LIKE PROTEIN, CHLOROPLASTIC"/>
    <property type="match status" value="1"/>
</dbReference>
<dbReference type="NCBIfam" id="TIGR00757">
    <property type="entry name" value="RNaseEG"/>
    <property type="match status" value="1"/>
</dbReference>
<evidence type="ECO:0000256" key="3">
    <source>
        <dbReference type="ARBA" id="ARBA00005663"/>
    </source>
</evidence>
<sequence>MSSKKKLLINADHPEECRAVVLDDGKLDEIIIEHSARELIKGNIYLGVITRVEPAIEAAFVDIGGKKFGFLPFKDVLKESYLQTREKKAKVRIQDVLVRGQKILVQAVKESRDAKGPSLNNGITIPGRFLVLMYGSLSTGVSRKIEDEAERRKLKEILADLELPENMGVIIRTAGVGRTKTELQKDLQMLLKIWESIQEKLKESSAKAPLLLYEGPNMVVRTVRDHFTADTSEILVDSKESYKALKEFMKMVMPRMGSRIKLYQETQPLFSAYGVEDQIENIYERKVNLPSGGSIVFDMGEAMVCVDVNSGKTTSASELEETASKTNLEAADEIARQLRLRDLGGLVVIDFIDMFQKKNKSLVEKQMKQACKNDKARINISRISRFGLLEMSRQRMSPPLKEGVYDTCSTCGGSGTVRTPSNLALQLIRKMQEALSADNVKVLSVTLSNSVATYLLNNKMDYLVSIQERQGFRLQFNTQENLDQKDFSFEVLERKKEEKIEEKGEEAPKEKPSKVSRGRRVSTKDDKSEDKKPQEEKSRGSSRSRRSSTREEKQEENSQQGEKPRRNLRSRRPSGRREKPEEKPSQVNETPPAETGAKATSDPESVEEKPQRGRRRVAGTSQTRRAPRKASSSTKRAGSPRGRRWRSQRADREGENKTASVGENTGHSSEPGENTPTPDIVSPSLPLAGDIEGNLKSQPDVDTGSYGTSNTEPPPANLPQERQSSPGPRNEDPPQINEEYPSGF</sequence>
<dbReference type="PROSITE" id="PS50126">
    <property type="entry name" value="S1"/>
    <property type="match status" value="1"/>
</dbReference>
<keyword evidence="8" id="KW-0698">rRNA processing</keyword>
<dbReference type="Proteomes" id="UP000594688">
    <property type="component" value="Chromosome"/>
</dbReference>
<dbReference type="GO" id="GO:0016787">
    <property type="term" value="F:hydrolase activity"/>
    <property type="evidence" value="ECO:0007669"/>
    <property type="project" value="UniProtKB-KW"/>
</dbReference>
<dbReference type="KEGG" id="nli:G3M70_16715"/>
<dbReference type="GO" id="GO:0046872">
    <property type="term" value="F:metal ion binding"/>
    <property type="evidence" value="ECO:0007669"/>
    <property type="project" value="UniProtKB-KW"/>
</dbReference>
<keyword evidence="14" id="KW-0378">Hydrolase</keyword>
<evidence type="ECO:0000256" key="6">
    <source>
        <dbReference type="ARBA" id="ARBA00022490"/>
    </source>
</evidence>
<accession>A0A7T0G1U7</accession>
<keyword evidence="6" id="KW-0963">Cytoplasm</keyword>
<evidence type="ECO:0000313" key="20">
    <source>
        <dbReference type="EMBL" id="QPJ63859.1"/>
    </source>
</evidence>
<evidence type="ECO:0000256" key="10">
    <source>
        <dbReference type="ARBA" id="ARBA00022722"/>
    </source>
</evidence>
<proteinExistence type="inferred from homology"/>
<comment type="cofactor">
    <cofactor evidence="1">
        <name>Mg(2+)</name>
        <dbReference type="ChEBI" id="CHEBI:18420"/>
    </cofactor>
</comment>
<evidence type="ECO:0000256" key="18">
    <source>
        <dbReference type="SAM" id="MobiDB-lite"/>
    </source>
</evidence>
<keyword evidence="13" id="KW-0255">Endonuclease</keyword>
<dbReference type="Gene3D" id="2.40.50.140">
    <property type="entry name" value="Nucleic acid-binding proteins"/>
    <property type="match status" value="1"/>
</dbReference>
<keyword evidence="5" id="KW-1003">Cell membrane</keyword>
<dbReference type="AlphaFoldDB" id="A0A7T0G1U7"/>
<evidence type="ECO:0000256" key="11">
    <source>
        <dbReference type="ARBA" id="ARBA00022723"/>
    </source>
</evidence>
<organism evidence="20 21">
    <name type="scientific">Candidatus Nitronauta litoralis</name>
    <dbReference type="NCBI Taxonomy" id="2705533"/>
    <lineage>
        <taxon>Bacteria</taxon>
        <taxon>Pseudomonadati</taxon>
        <taxon>Nitrospinota/Tectimicrobiota group</taxon>
        <taxon>Nitrospinota</taxon>
        <taxon>Nitrospinia</taxon>
        <taxon>Nitrospinales</taxon>
        <taxon>Nitrospinaceae</taxon>
        <taxon>Candidatus Nitronauta</taxon>
    </lineage>
</organism>
<keyword evidence="12" id="KW-0699">rRNA-binding</keyword>
<comment type="subcellular location">
    <subcellularLocation>
        <location evidence="2">Cytoplasm</location>
    </subcellularLocation>
</comment>
<dbReference type="GO" id="GO:0005737">
    <property type="term" value="C:cytoplasm"/>
    <property type="evidence" value="ECO:0007669"/>
    <property type="project" value="UniProtKB-SubCell"/>
</dbReference>
<evidence type="ECO:0000256" key="15">
    <source>
        <dbReference type="ARBA" id="ARBA00022842"/>
    </source>
</evidence>
<keyword evidence="15" id="KW-0460">Magnesium</keyword>
<evidence type="ECO:0000256" key="13">
    <source>
        <dbReference type="ARBA" id="ARBA00022759"/>
    </source>
</evidence>
<dbReference type="InterPro" id="IPR048583">
    <property type="entry name" value="RNase_E_G_thioredoxin-like"/>
</dbReference>
<protein>
    <recommendedName>
        <fullName evidence="4">Ribonuclease G</fullName>
    </recommendedName>
</protein>
<gene>
    <name evidence="20" type="ORF">G3M70_16715</name>
</gene>
<evidence type="ECO:0000256" key="17">
    <source>
        <dbReference type="ARBA" id="ARBA00023136"/>
    </source>
</evidence>
<dbReference type="GO" id="GO:0004519">
    <property type="term" value="F:endonuclease activity"/>
    <property type="evidence" value="ECO:0007669"/>
    <property type="project" value="UniProtKB-KW"/>
</dbReference>
<evidence type="ECO:0000256" key="12">
    <source>
        <dbReference type="ARBA" id="ARBA00022730"/>
    </source>
</evidence>
<dbReference type="CDD" id="cd04453">
    <property type="entry name" value="S1_RNase_E"/>
    <property type="match status" value="1"/>
</dbReference>
<feature type="compositionally biased region" description="Basic and acidic residues" evidence="18">
    <location>
        <begin position="522"/>
        <end position="539"/>
    </location>
</feature>
<keyword evidence="16" id="KW-0694">RNA-binding</keyword>
<dbReference type="GO" id="GO:0008033">
    <property type="term" value="P:tRNA processing"/>
    <property type="evidence" value="ECO:0007669"/>
    <property type="project" value="UniProtKB-KW"/>
</dbReference>
<dbReference type="InterPro" id="IPR004659">
    <property type="entry name" value="RNase_E/G"/>
</dbReference>
<evidence type="ECO:0000256" key="8">
    <source>
        <dbReference type="ARBA" id="ARBA00022552"/>
    </source>
</evidence>
<evidence type="ECO:0000256" key="9">
    <source>
        <dbReference type="ARBA" id="ARBA00022694"/>
    </source>
</evidence>
<evidence type="ECO:0000256" key="2">
    <source>
        <dbReference type="ARBA" id="ARBA00004496"/>
    </source>
</evidence>
<dbReference type="EMBL" id="CP048685">
    <property type="protein sequence ID" value="QPJ63859.1"/>
    <property type="molecule type" value="Genomic_DNA"/>
</dbReference>
<feature type="domain" description="S1 motif" evidence="19">
    <location>
        <begin position="42"/>
        <end position="128"/>
    </location>
</feature>
<keyword evidence="7" id="KW-0997">Cell inner membrane</keyword>
<evidence type="ECO:0000256" key="7">
    <source>
        <dbReference type="ARBA" id="ARBA00022519"/>
    </source>
</evidence>
<evidence type="ECO:0000313" key="21">
    <source>
        <dbReference type="Proteomes" id="UP000594688"/>
    </source>
</evidence>
<reference evidence="20 21" key="1">
    <citation type="submission" date="2020-02" db="EMBL/GenBank/DDBJ databases">
        <title>Genomic and physiological characterization of two novel Nitrospinaceae genera.</title>
        <authorList>
            <person name="Mueller A.J."/>
            <person name="Jung M.-Y."/>
            <person name="Strachan C.R."/>
            <person name="Herbold C.W."/>
            <person name="Kirkegaard R.H."/>
            <person name="Daims H."/>
        </authorList>
    </citation>
    <scope>NUCLEOTIDE SEQUENCE [LARGE SCALE GENOMIC DNA]</scope>
    <source>
        <strain evidence="20">EB</strain>
    </source>
</reference>
<feature type="compositionally biased region" description="Basic and acidic residues" evidence="18">
    <location>
        <begin position="498"/>
        <end position="513"/>
    </location>
</feature>
<dbReference type="Pfam" id="PF00575">
    <property type="entry name" value="S1"/>
    <property type="match status" value="1"/>
</dbReference>
<dbReference type="InterPro" id="IPR019307">
    <property type="entry name" value="RNA-bd_AU-1/RNase_E/G"/>
</dbReference>
<dbReference type="SUPFAM" id="SSF50249">
    <property type="entry name" value="Nucleic acid-binding proteins"/>
    <property type="match status" value="1"/>
</dbReference>
<dbReference type="GO" id="GO:0004540">
    <property type="term" value="F:RNA nuclease activity"/>
    <property type="evidence" value="ECO:0007669"/>
    <property type="project" value="InterPro"/>
</dbReference>
<dbReference type="SMART" id="SM00316">
    <property type="entry name" value="S1"/>
    <property type="match status" value="1"/>
</dbReference>
<evidence type="ECO:0000256" key="16">
    <source>
        <dbReference type="ARBA" id="ARBA00022884"/>
    </source>
</evidence>
<evidence type="ECO:0000256" key="5">
    <source>
        <dbReference type="ARBA" id="ARBA00022475"/>
    </source>
</evidence>
<dbReference type="InterPro" id="IPR012340">
    <property type="entry name" value="NA-bd_OB-fold"/>
</dbReference>
<feature type="compositionally biased region" description="Polar residues" evidence="18">
    <location>
        <begin position="657"/>
        <end position="677"/>
    </location>
</feature>
<evidence type="ECO:0000256" key="1">
    <source>
        <dbReference type="ARBA" id="ARBA00001946"/>
    </source>
</evidence>
<evidence type="ECO:0000256" key="4">
    <source>
        <dbReference type="ARBA" id="ARBA00017719"/>
    </source>
</evidence>
<keyword evidence="9" id="KW-0819">tRNA processing</keyword>
<dbReference type="PANTHER" id="PTHR30001">
    <property type="entry name" value="RIBONUCLEASE"/>
    <property type="match status" value="1"/>
</dbReference>
<keyword evidence="17" id="KW-0472">Membrane</keyword>
<dbReference type="Pfam" id="PF20833">
    <property type="entry name" value="RNase_E_G_Thio"/>
    <property type="match status" value="1"/>
</dbReference>
<name>A0A7T0G1U7_9BACT</name>
<dbReference type="InterPro" id="IPR003029">
    <property type="entry name" value="S1_domain"/>
</dbReference>
<keyword evidence="11" id="KW-0479">Metal-binding</keyword>
<evidence type="ECO:0000256" key="14">
    <source>
        <dbReference type="ARBA" id="ARBA00022801"/>
    </source>
</evidence>
<feature type="compositionally biased region" description="Basic and acidic residues" evidence="18">
    <location>
        <begin position="575"/>
        <end position="584"/>
    </location>
</feature>
<feature type="region of interest" description="Disordered" evidence="18">
    <location>
        <begin position="498"/>
        <end position="744"/>
    </location>
</feature>
<dbReference type="Gene3D" id="3.40.1260.20">
    <property type="entry name" value="Ribonuclease E, catalytic domain"/>
    <property type="match status" value="1"/>
</dbReference>
<dbReference type="GO" id="GO:0019843">
    <property type="term" value="F:rRNA binding"/>
    <property type="evidence" value="ECO:0007669"/>
    <property type="project" value="UniProtKB-KW"/>
</dbReference>
<dbReference type="Pfam" id="PF10150">
    <property type="entry name" value="RNase_E_G"/>
    <property type="match status" value="1"/>
</dbReference>
<evidence type="ECO:0000259" key="19">
    <source>
        <dbReference type="PROSITE" id="PS50126"/>
    </source>
</evidence>